<feature type="region of interest" description="Disordered" evidence="1">
    <location>
        <begin position="619"/>
        <end position="640"/>
    </location>
</feature>
<feature type="domain" description="SCD" evidence="2">
    <location>
        <begin position="359"/>
        <end position="444"/>
    </location>
</feature>
<dbReference type="InterPro" id="IPR016024">
    <property type="entry name" value="ARM-type_fold"/>
</dbReference>
<feature type="region of interest" description="Disordered" evidence="1">
    <location>
        <begin position="547"/>
        <end position="568"/>
    </location>
</feature>
<feature type="region of interest" description="Disordered" evidence="1">
    <location>
        <begin position="1246"/>
        <end position="1390"/>
    </location>
</feature>
<comment type="caution">
    <text evidence="3">The sequence shown here is derived from an EMBL/GenBank/DDBJ whole genome shotgun (WGS) entry which is preliminary data.</text>
</comment>
<feature type="compositionally biased region" description="Acidic residues" evidence="1">
    <location>
        <begin position="75"/>
        <end position="90"/>
    </location>
</feature>
<feature type="compositionally biased region" description="Low complexity" evidence="1">
    <location>
        <begin position="619"/>
        <end position="631"/>
    </location>
</feature>
<dbReference type="EMBL" id="JAACJJ010000015">
    <property type="protein sequence ID" value="KAF5325230.1"/>
    <property type="molecule type" value="Genomic_DNA"/>
</dbReference>
<dbReference type="Pfam" id="PF21581">
    <property type="entry name" value="SCD"/>
    <property type="match status" value="1"/>
</dbReference>
<proteinExistence type="predicted"/>
<dbReference type="SUPFAM" id="SSF48371">
    <property type="entry name" value="ARM repeat"/>
    <property type="match status" value="2"/>
</dbReference>
<dbReference type="GO" id="GO:0008278">
    <property type="term" value="C:cohesin complex"/>
    <property type="evidence" value="ECO:0007669"/>
    <property type="project" value="TreeGrafter"/>
</dbReference>
<dbReference type="InterPro" id="IPR056396">
    <property type="entry name" value="HEAT_SCC3-SA"/>
</dbReference>
<feature type="region of interest" description="Disordered" evidence="1">
    <location>
        <begin position="19"/>
        <end position="132"/>
    </location>
</feature>
<accession>A0A8H5BL55</accession>
<dbReference type="InterPro" id="IPR011989">
    <property type="entry name" value="ARM-like"/>
</dbReference>
<dbReference type="InterPro" id="IPR020839">
    <property type="entry name" value="SCD"/>
</dbReference>
<dbReference type="GO" id="GO:0005634">
    <property type="term" value="C:nucleus"/>
    <property type="evidence" value="ECO:0007669"/>
    <property type="project" value="TreeGrafter"/>
</dbReference>
<dbReference type="Proteomes" id="UP000567179">
    <property type="component" value="Unassembled WGS sequence"/>
</dbReference>
<dbReference type="GO" id="GO:0003682">
    <property type="term" value="F:chromatin binding"/>
    <property type="evidence" value="ECO:0007669"/>
    <property type="project" value="TreeGrafter"/>
</dbReference>
<evidence type="ECO:0000256" key="1">
    <source>
        <dbReference type="SAM" id="MobiDB-lite"/>
    </source>
</evidence>
<keyword evidence="4" id="KW-1185">Reference proteome</keyword>
<gene>
    <name evidence="3" type="ORF">D9619_009585</name>
</gene>
<organism evidence="3 4">
    <name type="scientific">Psilocybe cf. subviscida</name>
    <dbReference type="NCBI Taxonomy" id="2480587"/>
    <lineage>
        <taxon>Eukaryota</taxon>
        <taxon>Fungi</taxon>
        <taxon>Dikarya</taxon>
        <taxon>Basidiomycota</taxon>
        <taxon>Agaricomycotina</taxon>
        <taxon>Agaricomycetes</taxon>
        <taxon>Agaricomycetidae</taxon>
        <taxon>Agaricales</taxon>
        <taxon>Agaricineae</taxon>
        <taxon>Strophariaceae</taxon>
        <taxon>Psilocybe</taxon>
    </lineage>
</organism>
<feature type="compositionally biased region" description="Acidic residues" evidence="1">
    <location>
        <begin position="1264"/>
        <end position="1278"/>
    </location>
</feature>
<dbReference type="InterPro" id="IPR039662">
    <property type="entry name" value="Cohesin_Scc3/SA"/>
</dbReference>
<feature type="region of interest" description="Disordered" evidence="1">
    <location>
        <begin position="990"/>
        <end position="1015"/>
    </location>
</feature>
<dbReference type="InterPro" id="IPR013721">
    <property type="entry name" value="STAG"/>
</dbReference>
<dbReference type="PANTHER" id="PTHR11199">
    <property type="entry name" value="STROMAL ANTIGEN"/>
    <property type="match status" value="1"/>
</dbReference>
<evidence type="ECO:0000259" key="2">
    <source>
        <dbReference type="PROSITE" id="PS51425"/>
    </source>
</evidence>
<dbReference type="PANTHER" id="PTHR11199:SF0">
    <property type="entry name" value="LD34181P-RELATED"/>
    <property type="match status" value="1"/>
</dbReference>
<dbReference type="GO" id="GO:0007062">
    <property type="term" value="P:sister chromatid cohesion"/>
    <property type="evidence" value="ECO:0007669"/>
    <property type="project" value="UniProtKB-ARBA"/>
</dbReference>
<reference evidence="3 4" key="1">
    <citation type="journal article" date="2020" name="ISME J.">
        <title>Uncovering the hidden diversity of litter-decomposition mechanisms in mushroom-forming fungi.</title>
        <authorList>
            <person name="Floudas D."/>
            <person name="Bentzer J."/>
            <person name="Ahren D."/>
            <person name="Johansson T."/>
            <person name="Persson P."/>
            <person name="Tunlid A."/>
        </authorList>
    </citation>
    <scope>NUCLEOTIDE SEQUENCE [LARGE SCALE GENOMIC DNA]</scope>
    <source>
        <strain evidence="3 4">CBS 101986</strain>
    </source>
</reference>
<name>A0A8H5BL55_9AGAR</name>
<dbReference type="Pfam" id="PF08514">
    <property type="entry name" value="STAG"/>
    <property type="match status" value="1"/>
</dbReference>
<evidence type="ECO:0000313" key="3">
    <source>
        <dbReference type="EMBL" id="KAF5325230.1"/>
    </source>
</evidence>
<feature type="compositionally biased region" description="Acidic residues" evidence="1">
    <location>
        <begin position="1363"/>
        <end position="1377"/>
    </location>
</feature>
<dbReference type="Gene3D" id="1.25.10.10">
    <property type="entry name" value="Leucine-rich Repeat Variant"/>
    <property type="match status" value="1"/>
</dbReference>
<protein>
    <recommendedName>
        <fullName evidence="2">SCD domain-containing protein</fullName>
    </recommendedName>
</protein>
<evidence type="ECO:0000313" key="4">
    <source>
        <dbReference type="Proteomes" id="UP000567179"/>
    </source>
</evidence>
<dbReference type="PROSITE" id="PS51425">
    <property type="entry name" value="SCD"/>
    <property type="match status" value="1"/>
</dbReference>
<dbReference type="OrthoDB" id="498590at2759"/>
<sequence>MKVMILTLCMVSTRRDLTQTLMSEENSPAPRRSQRDRKAVQRFISVTNTKKRKRNNQSDTEDDAPEDVGEKDADLPESEAEGGNEEEGEDFEQRTPKNASIRKKATTKKPNAGPKIPGRRGRKPAVAGEAYDADKVAKDTKIAADNPLFNAIMNPASPLQSSAEDFLESIQQSPGPALAELINLVLRSCGCNDSVDSDQVVDFDGIVSTLDDFTESLKQENSPVYPLTSKLPIFKRFRKSLSEWIERLIVSASDMGTLYSTEMLDTLQQWVVSMSSSQIRSFRHTASVIALEAETALCGVAAAVDKESETVARQREGEKKRKGKAVNPRLNELDVKTKEIKRRQSKLKTYIKDIVDGVFVHRFRDLDPNIRAECVHALGLWLRKYPDHFLDAHYLRYIGWVLSDTDNHVRLEAVKALSSVYDQTDYIPSLTHFTERFKSRLLEMATSDVDVSIRVAVIHVLGDIETHFPLEDEEKKKLCLLLFDEEHRVRRAVSPFVRAVWEEDVETQVEAQTGKLSEKDQERIGMKVFATNLVKWGRSLSALAGDAEESEIGDEARDNEEGSVSGASRRAARRREVLALVTDKKPGRVSLAVEALWTEVAPASDWEGLLELLLLDHSSSDESQPSSGPSGRARANGKKQTDDFVVDDAWRLDEAEESVLLEVLVAALRTAKEESSTGKKGEEENVSNDITRALIKGLPRLFIKHQSDQGRIADVLIIPTLMNLDLYLEMRMIAAYTSLWDDVIKQFMSHSSAKVLSHAMAAIRYFMDATSLSNSNSTKILELEDEMSTQLRDAIAGRDELEVASFSEDEVLGLSAWCTRLAVLFGTRDMTLWMEEDEGGKQSSAWDILNALIERGRLGYKEEEMMIEQALHALTLHTLWKTKGLPVEDEPTPEEIRYKEVLVEQRESLLEKLLEFAIGTQSNTAEGVKRAAFKHLLDLHVLFASANAFSPDGTPLPTATLALSLDDETQYRCAGYIQAEIERYAELLDDEDEKSDGSNVDGSDDDEANDKQVKAKKAKKIAKDADLNSRNMLEREYLFIDVVSTFLRAIRCGAIHTQHGAVILAHYGRLEPSFDACSRIVVDVLREENLMKNEPLIIVNTLTQALEEAYTLVLDGLVRDESNATQLAKLLSNCFIVRGTHLSILRRISAQHIIDIHKNMLTWVGKRLAAYENNKNKSSFKAAVAFLKVLVPLLATLGSRDALKIKAHLEQVLAEAKVEVSSAKLWDPYRAYEKRLSTIMAKDEVKVPKKRGRKKGAAAAASSGEEESGAEGLNDEDEPVRTRHRSRRVTRANPIVETQDDDAEDHVTPKARRKAKSASPPPQATDEEELSEPPESRAPSYTPPPEDIVTPKSSMKKRPRSEDDGEGSDTNNEEVNDVPDIQVRRKRIRH</sequence>
<dbReference type="GO" id="GO:0000785">
    <property type="term" value="C:chromatin"/>
    <property type="evidence" value="ECO:0007669"/>
    <property type="project" value="TreeGrafter"/>
</dbReference>
<dbReference type="Pfam" id="PF24571">
    <property type="entry name" value="HEAT_SCC3-SA"/>
    <property type="match status" value="1"/>
</dbReference>